<dbReference type="Pfam" id="PF00188">
    <property type="entry name" value="CAP"/>
    <property type="match status" value="1"/>
</dbReference>
<dbReference type="InterPro" id="IPR014044">
    <property type="entry name" value="CAP_dom"/>
</dbReference>
<protein>
    <recommendedName>
        <fullName evidence="3">SCP domain-containing protein</fullName>
    </recommendedName>
</protein>
<dbReference type="OrthoDB" id="9783944at2"/>
<name>A0A6I1MSB4_9CLOT</name>
<reference evidence="4 5" key="1">
    <citation type="submission" date="2019-10" db="EMBL/GenBank/DDBJ databases">
        <title>The Genome Sequence of Clostridium tarantellae Isolated from Fish Brain.</title>
        <authorList>
            <person name="Bano L."/>
            <person name="Kiel M."/>
            <person name="Sales G."/>
            <person name="Doxey A.C."/>
            <person name="Mansfield M.J."/>
            <person name="Schiavone M."/>
            <person name="Rossetto O."/>
            <person name="Pirazzini M."/>
            <person name="Dobrindt U."/>
            <person name="Montecucco C."/>
        </authorList>
    </citation>
    <scope>NUCLEOTIDE SEQUENCE [LARGE SCALE GENOMIC DNA]</scope>
    <source>
        <strain evidence="4 5">DSM 3997</strain>
    </source>
</reference>
<dbReference type="CDD" id="cd05379">
    <property type="entry name" value="CAP_bacterial"/>
    <property type="match status" value="1"/>
</dbReference>
<evidence type="ECO:0000313" key="4">
    <source>
        <dbReference type="EMBL" id="MPQ43781.1"/>
    </source>
</evidence>
<proteinExistence type="predicted"/>
<feature type="transmembrane region" description="Helical" evidence="2">
    <location>
        <begin position="7"/>
        <end position="27"/>
    </location>
</feature>
<feature type="compositionally biased region" description="Low complexity" evidence="1">
    <location>
        <begin position="163"/>
        <end position="177"/>
    </location>
</feature>
<dbReference type="Gene3D" id="3.40.33.10">
    <property type="entry name" value="CAP"/>
    <property type="match status" value="1"/>
</dbReference>
<dbReference type="SUPFAM" id="SSF55797">
    <property type="entry name" value="PR-1-like"/>
    <property type="match status" value="1"/>
</dbReference>
<comment type="caution">
    <text evidence="4">The sequence shown here is derived from an EMBL/GenBank/DDBJ whole genome shotgun (WGS) entry which is preliminary data.</text>
</comment>
<feature type="compositionally biased region" description="Polar residues" evidence="1">
    <location>
        <begin position="227"/>
        <end position="236"/>
    </location>
</feature>
<feature type="compositionally biased region" description="Polar residues" evidence="1">
    <location>
        <begin position="108"/>
        <end position="141"/>
    </location>
</feature>
<evidence type="ECO:0000256" key="2">
    <source>
        <dbReference type="SAM" id="Phobius"/>
    </source>
</evidence>
<dbReference type="AlphaFoldDB" id="A0A6I1MSB4"/>
<feature type="domain" description="SCP" evidence="3">
    <location>
        <begin position="247"/>
        <end position="366"/>
    </location>
</feature>
<dbReference type="PANTHER" id="PTHR31157">
    <property type="entry name" value="SCP DOMAIN-CONTAINING PROTEIN"/>
    <property type="match status" value="1"/>
</dbReference>
<dbReference type="RefSeq" id="WP_152889605.1">
    <property type="nucleotide sequence ID" value="NZ_WHJC01000105.1"/>
</dbReference>
<evidence type="ECO:0000313" key="5">
    <source>
        <dbReference type="Proteomes" id="UP000430345"/>
    </source>
</evidence>
<keyword evidence="2" id="KW-0812">Transmembrane</keyword>
<keyword evidence="5" id="KW-1185">Reference proteome</keyword>
<gene>
    <name evidence="4" type="ORF">GBZ86_08420</name>
</gene>
<organism evidence="4 5">
    <name type="scientific">Clostridium tarantellae</name>
    <dbReference type="NCBI Taxonomy" id="39493"/>
    <lineage>
        <taxon>Bacteria</taxon>
        <taxon>Bacillati</taxon>
        <taxon>Bacillota</taxon>
        <taxon>Clostridia</taxon>
        <taxon>Eubacteriales</taxon>
        <taxon>Clostridiaceae</taxon>
        <taxon>Clostridium</taxon>
    </lineage>
</organism>
<evidence type="ECO:0000256" key="1">
    <source>
        <dbReference type="SAM" id="MobiDB-lite"/>
    </source>
</evidence>
<sequence>MKKNKTNLLIGTLLTLCILIPLFYFTISNKKINLNEPKIGNINNTTDNKKIANENPIINDNANVVNYGNDGTKSSGIRHIKVPNVFSKSFYFRNPSVYYSYIQRPDTTSTEAPVPGTIQSPTNNLKPIPKPNTTRRISPNVVQVPKSHEKNNKNLPKPTPVENITPNINQPIIPNVPKENIKPQETTPAPVPDNKIEIQQPEPVIETAPPSSEKQVPIEPKVDKSSKTPSSHDNIASLNDVEQAIFNQVNIERSKVGLPLLSYNKTMEKYARIKSKDMGDKNYFSHEDLQGNLITVQMAKDGVKYKAWGENIASRGGGIDFKKLSDQFMTQWMNSAGHRANILSTDFQSMGVGLYQIGNEVFATQEFYK</sequence>
<keyword evidence="2" id="KW-0472">Membrane</keyword>
<accession>A0A6I1MSB4</accession>
<evidence type="ECO:0000259" key="3">
    <source>
        <dbReference type="Pfam" id="PF00188"/>
    </source>
</evidence>
<dbReference type="EMBL" id="WHJC01000105">
    <property type="protein sequence ID" value="MPQ43781.1"/>
    <property type="molecule type" value="Genomic_DNA"/>
</dbReference>
<dbReference type="PANTHER" id="PTHR31157:SF1">
    <property type="entry name" value="SCP DOMAIN-CONTAINING PROTEIN"/>
    <property type="match status" value="1"/>
</dbReference>
<feature type="region of interest" description="Disordered" evidence="1">
    <location>
        <begin position="108"/>
        <end position="236"/>
    </location>
</feature>
<keyword evidence="2" id="KW-1133">Transmembrane helix</keyword>
<dbReference type="InterPro" id="IPR035940">
    <property type="entry name" value="CAP_sf"/>
</dbReference>
<dbReference type="Proteomes" id="UP000430345">
    <property type="component" value="Unassembled WGS sequence"/>
</dbReference>